<dbReference type="Gene3D" id="1.25.40.10">
    <property type="entry name" value="Tetratricopeptide repeat domain"/>
    <property type="match status" value="3"/>
</dbReference>
<dbReference type="Pfam" id="PF00515">
    <property type="entry name" value="TPR_1"/>
    <property type="match status" value="1"/>
</dbReference>
<dbReference type="PROSITE" id="PS50293">
    <property type="entry name" value="TPR_REGION"/>
    <property type="match status" value="1"/>
</dbReference>
<dbReference type="InterPro" id="IPR019734">
    <property type="entry name" value="TPR_rpt"/>
</dbReference>
<dbReference type="PANTHER" id="PTHR23082">
    <property type="entry name" value="TRANSCRIPTION INITIATION FACTOR IIIC TFIIIC , POLYPEPTIDE 3-RELATED"/>
    <property type="match status" value="1"/>
</dbReference>
<organism evidence="2 3">
    <name type="scientific">Desulfuromonas acetoxidans (strain DSM 684 / 11070)</name>
    <dbReference type="NCBI Taxonomy" id="281689"/>
    <lineage>
        <taxon>Bacteria</taxon>
        <taxon>Pseudomonadati</taxon>
        <taxon>Thermodesulfobacteriota</taxon>
        <taxon>Desulfuromonadia</taxon>
        <taxon>Desulfuromonadales</taxon>
        <taxon>Desulfuromonadaceae</taxon>
        <taxon>Desulfuromonas</taxon>
    </lineage>
</organism>
<keyword evidence="1" id="KW-0802">TPR repeat</keyword>
<comment type="caution">
    <text evidence="2">The sequence shown here is derived from an EMBL/GenBank/DDBJ whole genome shotgun (WGS) entry which is preliminary data.</text>
</comment>
<keyword evidence="3" id="KW-1185">Reference proteome</keyword>
<dbReference type="SMART" id="SM00028">
    <property type="entry name" value="TPR"/>
    <property type="match status" value="5"/>
</dbReference>
<gene>
    <name evidence="2" type="ORF">Dace_2424</name>
</gene>
<dbReference type="SUPFAM" id="SSF48452">
    <property type="entry name" value="TPR-like"/>
    <property type="match status" value="2"/>
</dbReference>
<proteinExistence type="predicted"/>
<name>Q1K018_DESA6</name>
<dbReference type="Pfam" id="PF13432">
    <property type="entry name" value="TPR_16"/>
    <property type="match status" value="2"/>
</dbReference>
<dbReference type="GO" id="GO:0000127">
    <property type="term" value="C:transcription factor TFIIIC complex"/>
    <property type="evidence" value="ECO:0007669"/>
    <property type="project" value="TreeGrafter"/>
</dbReference>
<feature type="repeat" description="TPR" evidence="1">
    <location>
        <begin position="81"/>
        <end position="114"/>
    </location>
</feature>
<dbReference type="InterPro" id="IPR011990">
    <property type="entry name" value="TPR-like_helical_dom_sf"/>
</dbReference>
<dbReference type="EMBL" id="AAEW02000008">
    <property type="protein sequence ID" value="EAT15724.1"/>
    <property type="molecule type" value="Genomic_DNA"/>
</dbReference>
<dbReference type="AlphaFoldDB" id="Q1K018"/>
<accession>Q1K018</accession>
<protein>
    <submittedName>
        <fullName evidence="2">Tetratricopeptide TPR_2</fullName>
    </submittedName>
</protein>
<evidence type="ECO:0000313" key="2">
    <source>
        <dbReference type="EMBL" id="EAT15724.1"/>
    </source>
</evidence>
<dbReference type="InterPro" id="IPR039340">
    <property type="entry name" value="Tfc4/TFIIIC-102/Sfc4"/>
</dbReference>
<sequence>MTGRHVTLFSPTQDTIHRWLAGAVLLLMLVCGLATSADAKLTFRQNKHLYQAQKALQVGDAQQCVTMIHSYTTEYPDDIPYPFYSLLGACYHQLNDYPKAAEAFATALKLQPDDAQLSINLATCYYLDGHYDQAGRQFSHSYQLQQAKDPQLLYQSAVAFIQGEHYRQAKQSLTSLINSGATIKANWYELLLSCHIELKEWQQGQQLLDRLLQQQPEHEPYWRLKAQIALQQEKYKQAASALEVTLRLHGDNRDDLTQLAGLYGYLRAPLRAADLLKRAYQDTPTPENSLKIARLYHQGYAYDEALAEVDAALHRSPKNSELHSLKAQLLYDRGSYQQLLALSPTTARPRQHLLQGYAAWHLGQWETARTHFKQALGDRRFRSQARNALDVLDLLAQAEQESNAAI</sequence>
<dbReference type="GO" id="GO:0006383">
    <property type="term" value="P:transcription by RNA polymerase III"/>
    <property type="evidence" value="ECO:0007669"/>
    <property type="project" value="InterPro"/>
</dbReference>
<reference evidence="2" key="1">
    <citation type="submission" date="2006-05" db="EMBL/GenBank/DDBJ databases">
        <title>Annotation of the draft genome assembly of Desulfuromonas acetoxidans DSM 684.</title>
        <authorList>
            <consortium name="US DOE Joint Genome Institute (JGI-ORNL)"/>
            <person name="Larimer F."/>
            <person name="Land M."/>
            <person name="Hauser L."/>
        </authorList>
    </citation>
    <scope>NUCLEOTIDE SEQUENCE [LARGE SCALE GENOMIC DNA]</scope>
    <source>
        <strain evidence="2">DSM 684</strain>
    </source>
</reference>
<evidence type="ECO:0000313" key="3">
    <source>
        <dbReference type="Proteomes" id="UP000005695"/>
    </source>
</evidence>
<reference evidence="2" key="2">
    <citation type="submission" date="2006-05" db="EMBL/GenBank/DDBJ databases">
        <title>Sequencing of the draft genome and assembly of Desulfuromonas acetoxidans DSM 684.</title>
        <authorList>
            <consortium name="US DOE Joint Genome Institute (JGI-PGF)"/>
            <person name="Copeland A."/>
            <person name="Lucas S."/>
            <person name="Lapidus A."/>
            <person name="Barry K."/>
            <person name="Detter J.C."/>
            <person name="Glavina del Rio T."/>
            <person name="Hammon N."/>
            <person name="Israni S."/>
            <person name="Dalin E."/>
            <person name="Tice H."/>
            <person name="Bruce D."/>
            <person name="Pitluck S."/>
            <person name="Richardson P."/>
        </authorList>
    </citation>
    <scope>NUCLEOTIDE SEQUENCE [LARGE SCALE GENOMIC DNA]</scope>
    <source>
        <strain evidence="2">DSM 684</strain>
    </source>
</reference>
<dbReference type="Proteomes" id="UP000005695">
    <property type="component" value="Unassembled WGS sequence"/>
</dbReference>
<evidence type="ECO:0000256" key="1">
    <source>
        <dbReference type="PROSITE-ProRule" id="PRU00339"/>
    </source>
</evidence>
<dbReference type="PROSITE" id="PS50005">
    <property type="entry name" value="TPR"/>
    <property type="match status" value="1"/>
</dbReference>
<dbReference type="PANTHER" id="PTHR23082:SF0">
    <property type="entry name" value="GENERAL TRANSCRIPTION FACTOR 3C POLYPEPTIDE 3"/>
    <property type="match status" value="1"/>
</dbReference>